<name>A0A1X7RE27_ZYMT9</name>
<reference evidence="1 2" key="1">
    <citation type="submission" date="2016-06" db="EMBL/GenBank/DDBJ databases">
        <authorList>
            <person name="Kjaerup R.B."/>
            <person name="Dalgaard T.S."/>
            <person name="Juul-Madsen H.R."/>
        </authorList>
    </citation>
    <scope>NUCLEOTIDE SEQUENCE [LARGE SCALE GENOMIC DNA]</scope>
</reference>
<dbReference type="Proteomes" id="UP000215127">
    <property type="component" value="Chromosome 1"/>
</dbReference>
<dbReference type="EMBL" id="LT853692">
    <property type="protein sequence ID" value="SMQ45686.1"/>
    <property type="molecule type" value="Genomic_DNA"/>
</dbReference>
<keyword evidence="2" id="KW-1185">Reference proteome</keyword>
<evidence type="ECO:0000313" key="1">
    <source>
        <dbReference type="EMBL" id="SMQ45686.1"/>
    </source>
</evidence>
<protein>
    <submittedName>
        <fullName evidence="1">Uncharacterized protein</fullName>
    </submittedName>
</protein>
<sequence length="76" mass="8134">MLIDSACASLPSLCPDRPDCSKNRTICTQPISAITTFGVLRCGLVARISRSQDLVPVDRGGRGSIPRNGIVSFLRC</sequence>
<evidence type="ECO:0000313" key="2">
    <source>
        <dbReference type="Proteomes" id="UP000215127"/>
    </source>
</evidence>
<accession>A0A1X7RE27</accession>
<gene>
    <name evidence="1" type="ORF">ZT3D7_G831</name>
</gene>
<proteinExistence type="predicted"/>
<dbReference type="AlphaFoldDB" id="A0A1X7RE27"/>
<organism evidence="1 2">
    <name type="scientific">Zymoseptoria tritici (strain ST99CH_3D7)</name>
    <dbReference type="NCBI Taxonomy" id="1276538"/>
    <lineage>
        <taxon>Eukaryota</taxon>
        <taxon>Fungi</taxon>
        <taxon>Dikarya</taxon>
        <taxon>Ascomycota</taxon>
        <taxon>Pezizomycotina</taxon>
        <taxon>Dothideomycetes</taxon>
        <taxon>Dothideomycetidae</taxon>
        <taxon>Mycosphaerellales</taxon>
        <taxon>Mycosphaerellaceae</taxon>
        <taxon>Zymoseptoria</taxon>
    </lineage>
</organism>